<name>A0A495J4B8_9SPHI</name>
<accession>A0A495J4B8</accession>
<feature type="transmembrane region" description="Helical" evidence="1">
    <location>
        <begin position="130"/>
        <end position="150"/>
    </location>
</feature>
<reference evidence="3 4" key="1">
    <citation type="submission" date="2018-10" db="EMBL/GenBank/DDBJ databases">
        <title>Genomic Encyclopedia of Archaeal and Bacterial Type Strains, Phase II (KMG-II): from individual species to whole genera.</title>
        <authorList>
            <person name="Goeker M."/>
        </authorList>
    </citation>
    <scope>NUCLEOTIDE SEQUENCE [LARGE SCALE GENOMIC DNA]</scope>
    <source>
        <strain evidence="3 4">DSM 18602</strain>
    </source>
</reference>
<evidence type="ECO:0000313" key="3">
    <source>
        <dbReference type="EMBL" id="RKR83184.1"/>
    </source>
</evidence>
<keyword evidence="1" id="KW-1133">Transmembrane helix</keyword>
<dbReference type="AlphaFoldDB" id="A0A495J4B8"/>
<feature type="chain" id="PRO_5019751410" description="Lipoprotein" evidence="2">
    <location>
        <begin position="18"/>
        <end position="163"/>
    </location>
</feature>
<sequence length="163" mass="18317">MFKARYTLLLVLTFALAACRTVKKTESKTSDTLNSDSTKTAFKRSLSDVNSTNTNAEITTVEFEYPAITPEQKAQGQTEPKPRVKKVTKAIYNKAQAQVKTDDINTANTNVKKREVKKVENIKVEKKGGFPFWILIPILVGGGIFLYFRYGNLFALAKKLFTK</sequence>
<gene>
    <name evidence="3" type="ORF">BDD43_3386</name>
</gene>
<dbReference type="EMBL" id="RBKU01000001">
    <property type="protein sequence ID" value="RKR83184.1"/>
    <property type="molecule type" value="Genomic_DNA"/>
</dbReference>
<keyword evidence="1" id="KW-0812">Transmembrane</keyword>
<dbReference type="PROSITE" id="PS51257">
    <property type="entry name" value="PROKAR_LIPOPROTEIN"/>
    <property type="match status" value="1"/>
</dbReference>
<evidence type="ECO:0008006" key="5">
    <source>
        <dbReference type="Google" id="ProtNLM"/>
    </source>
</evidence>
<proteinExistence type="predicted"/>
<keyword evidence="4" id="KW-1185">Reference proteome</keyword>
<evidence type="ECO:0000256" key="2">
    <source>
        <dbReference type="SAM" id="SignalP"/>
    </source>
</evidence>
<evidence type="ECO:0000313" key="4">
    <source>
        <dbReference type="Proteomes" id="UP000268007"/>
    </source>
</evidence>
<dbReference type="Proteomes" id="UP000268007">
    <property type="component" value="Unassembled WGS sequence"/>
</dbReference>
<dbReference type="RefSeq" id="WP_121198707.1">
    <property type="nucleotide sequence ID" value="NZ_RBKU01000001.1"/>
</dbReference>
<evidence type="ECO:0000256" key="1">
    <source>
        <dbReference type="SAM" id="Phobius"/>
    </source>
</evidence>
<keyword evidence="1" id="KW-0472">Membrane</keyword>
<comment type="caution">
    <text evidence="3">The sequence shown here is derived from an EMBL/GenBank/DDBJ whole genome shotgun (WGS) entry which is preliminary data.</text>
</comment>
<protein>
    <recommendedName>
        <fullName evidence="5">Lipoprotein</fullName>
    </recommendedName>
</protein>
<feature type="signal peptide" evidence="2">
    <location>
        <begin position="1"/>
        <end position="17"/>
    </location>
</feature>
<organism evidence="3 4">
    <name type="scientific">Mucilaginibacter gracilis</name>
    <dbReference type="NCBI Taxonomy" id="423350"/>
    <lineage>
        <taxon>Bacteria</taxon>
        <taxon>Pseudomonadati</taxon>
        <taxon>Bacteroidota</taxon>
        <taxon>Sphingobacteriia</taxon>
        <taxon>Sphingobacteriales</taxon>
        <taxon>Sphingobacteriaceae</taxon>
        <taxon>Mucilaginibacter</taxon>
    </lineage>
</organism>
<keyword evidence="2" id="KW-0732">Signal</keyword>